<proteinExistence type="predicted"/>
<evidence type="ECO:0000313" key="1">
    <source>
        <dbReference type="EMBL" id="KAI5670554.1"/>
    </source>
</evidence>
<sequence>MDTTHLVRAVLFWDSEHASDVNGLYDVSSASDDDNDNNDEEDGISTPVNPLSSTTVNQWQNMGSGEQIDDFIESSTIKLLDWNDTMNDLQLGMRFFNKKSKQFVQFKGGLFG</sequence>
<gene>
    <name evidence="1" type="ORF">M9H77_10918</name>
</gene>
<protein>
    <submittedName>
        <fullName evidence="1">Uncharacterized protein</fullName>
    </submittedName>
</protein>
<comment type="caution">
    <text evidence="1">The sequence shown here is derived from an EMBL/GenBank/DDBJ whole genome shotgun (WGS) entry which is preliminary data.</text>
</comment>
<keyword evidence="2" id="KW-1185">Reference proteome</keyword>
<organism evidence="1 2">
    <name type="scientific">Catharanthus roseus</name>
    <name type="common">Madagascar periwinkle</name>
    <name type="synonym">Vinca rosea</name>
    <dbReference type="NCBI Taxonomy" id="4058"/>
    <lineage>
        <taxon>Eukaryota</taxon>
        <taxon>Viridiplantae</taxon>
        <taxon>Streptophyta</taxon>
        <taxon>Embryophyta</taxon>
        <taxon>Tracheophyta</taxon>
        <taxon>Spermatophyta</taxon>
        <taxon>Magnoliopsida</taxon>
        <taxon>eudicotyledons</taxon>
        <taxon>Gunneridae</taxon>
        <taxon>Pentapetalae</taxon>
        <taxon>asterids</taxon>
        <taxon>lamiids</taxon>
        <taxon>Gentianales</taxon>
        <taxon>Apocynaceae</taxon>
        <taxon>Rauvolfioideae</taxon>
        <taxon>Vinceae</taxon>
        <taxon>Catharanthinae</taxon>
        <taxon>Catharanthus</taxon>
    </lineage>
</organism>
<reference evidence="2" key="1">
    <citation type="journal article" date="2023" name="Nat. Plants">
        <title>Single-cell RNA sequencing provides a high-resolution roadmap for understanding the multicellular compartmentation of specialized metabolism.</title>
        <authorList>
            <person name="Sun S."/>
            <person name="Shen X."/>
            <person name="Li Y."/>
            <person name="Li Y."/>
            <person name="Wang S."/>
            <person name="Li R."/>
            <person name="Zhang H."/>
            <person name="Shen G."/>
            <person name="Guo B."/>
            <person name="Wei J."/>
            <person name="Xu J."/>
            <person name="St-Pierre B."/>
            <person name="Chen S."/>
            <person name="Sun C."/>
        </authorList>
    </citation>
    <scope>NUCLEOTIDE SEQUENCE [LARGE SCALE GENOMIC DNA]</scope>
</reference>
<name>A0ACC0BD58_CATRO</name>
<dbReference type="Proteomes" id="UP001060085">
    <property type="component" value="Linkage Group LG03"/>
</dbReference>
<dbReference type="EMBL" id="CM044703">
    <property type="protein sequence ID" value="KAI5670554.1"/>
    <property type="molecule type" value="Genomic_DNA"/>
</dbReference>
<evidence type="ECO:0000313" key="2">
    <source>
        <dbReference type="Proteomes" id="UP001060085"/>
    </source>
</evidence>
<accession>A0ACC0BD58</accession>